<dbReference type="AlphaFoldDB" id="Q0G6D1"/>
<dbReference type="Proteomes" id="UP000004310">
    <property type="component" value="Unassembled WGS sequence"/>
</dbReference>
<protein>
    <submittedName>
        <fullName evidence="1">Uncharacterized protein</fullName>
    </submittedName>
</protein>
<evidence type="ECO:0000313" key="1">
    <source>
        <dbReference type="EMBL" id="EAU42783.1"/>
    </source>
</evidence>
<sequence>MPIEIKTASEDVFDLSLLMRLGSFA</sequence>
<proteinExistence type="predicted"/>
<dbReference type="HOGENOM" id="CLU_3418933_0_0_5"/>
<keyword evidence="2" id="KW-1185">Reference proteome</keyword>
<accession>Q0G6D1</accession>
<dbReference type="EMBL" id="AATP01000001">
    <property type="protein sequence ID" value="EAU42783.1"/>
    <property type="molecule type" value="Genomic_DNA"/>
</dbReference>
<evidence type="ECO:0000313" key="2">
    <source>
        <dbReference type="Proteomes" id="UP000004310"/>
    </source>
</evidence>
<organism evidence="1 2">
    <name type="scientific">Fulvimarina pelagi HTCC2506</name>
    <dbReference type="NCBI Taxonomy" id="314231"/>
    <lineage>
        <taxon>Bacteria</taxon>
        <taxon>Pseudomonadati</taxon>
        <taxon>Pseudomonadota</taxon>
        <taxon>Alphaproteobacteria</taxon>
        <taxon>Hyphomicrobiales</taxon>
        <taxon>Aurantimonadaceae</taxon>
        <taxon>Fulvimarina</taxon>
    </lineage>
</organism>
<reference evidence="1 2" key="1">
    <citation type="journal article" date="2010" name="J. Bacteriol.">
        <title>Genome sequence of Fulvimarina pelagi HTCC2506T, a Mn(II)-oxidizing alphaproteobacterium possessing an aerobic anoxygenic photosynthetic gene cluster and Xanthorhodopsin.</title>
        <authorList>
            <person name="Kang I."/>
            <person name="Oh H.M."/>
            <person name="Lim S.I."/>
            <person name="Ferriera S."/>
            <person name="Giovannoni S.J."/>
            <person name="Cho J.C."/>
        </authorList>
    </citation>
    <scope>NUCLEOTIDE SEQUENCE [LARGE SCALE GENOMIC DNA]</scope>
    <source>
        <strain evidence="1 2">HTCC2506</strain>
    </source>
</reference>
<gene>
    <name evidence="1" type="ORF">FP2506_08076</name>
</gene>
<name>Q0G6D1_9HYPH</name>
<comment type="caution">
    <text evidence="1">The sequence shown here is derived from an EMBL/GenBank/DDBJ whole genome shotgun (WGS) entry which is preliminary data.</text>
</comment>